<protein>
    <submittedName>
        <fullName evidence="1">Uncharacterized protein</fullName>
    </submittedName>
</protein>
<organism evidence="1 2">
    <name type="scientific">Azoarcus indigens</name>
    <dbReference type="NCBI Taxonomy" id="29545"/>
    <lineage>
        <taxon>Bacteria</taxon>
        <taxon>Pseudomonadati</taxon>
        <taxon>Pseudomonadota</taxon>
        <taxon>Betaproteobacteria</taxon>
        <taxon>Rhodocyclales</taxon>
        <taxon>Zoogloeaceae</taxon>
        <taxon>Azoarcus</taxon>
    </lineage>
</organism>
<gene>
    <name evidence="1" type="ORF">C7389_11348</name>
</gene>
<reference evidence="1 2" key="1">
    <citation type="submission" date="2019-03" db="EMBL/GenBank/DDBJ databases">
        <title>Genomic Encyclopedia of Type Strains, Phase IV (KMG-IV): sequencing the most valuable type-strain genomes for metagenomic binning, comparative biology and taxonomic classification.</title>
        <authorList>
            <person name="Goeker M."/>
        </authorList>
    </citation>
    <scope>NUCLEOTIDE SEQUENCE [LARGE SCALE GENOMIC DNA]</scope>
    <source>
        <strain evidence="1 2">DSM 12121</strain>
    </source>
</reference>
<name>A0A4R6DUU5_9RHOO</name>
<evidence type="ECO:0000313" key="1">
    <source>
        <dbReference type="EMBL" id="TDN48927.1"/>
    </source>
</evidence>
<comment type="caution">
    <text evidence="1">The sequence shown here is derived from an EMBL/GenBank/DDBJ whole genome shotgun (WGS) entry which is preliminary data.</text>
</comment>
<sequence>MPTHPGRNPGPAPRRLLAARPGCEASRNRSILSAALMMLTACTLTGGSAWAESPMLVDDAATSGRGRGNLETAGFDDGSHHGMGASLAYGLSETLELQLALAASRAHGQGTDARMAHGGLGMKWVPWQTEAGLAAGLLLQYYALRPDDKEDGDDEHGRSADLLLSWQQPHGSLLHLNLGHEWTRTAGEAEDATRWGLGLDLPLSETSSLTLERFGQTHAWPGYQIGLRHLASEALKLYGAAGRSDGVAIWNLGLSWEF</sequence>
<keyword evidence="2" id="KW-1185">Reference proteome</keyword>
<dbReference type="AlphaFoldDB" id="A0A4R6DUU5"/>
<evidence type="ECO:0000313" key="2">
    <source>
        <dbReference type="Proteomes" id="UP000295129"/>
    </source>
</evidence>
<dbReference type="Proteomes" id="UP000295129">
    <property type="component" value="Unassembled WGS sequence"/>
</dbReference>
<accession>A0A4R6DUU5</accession>
<dbReference type="EMBL" id="SNVV01000013">
    <property type="protein sequence ID" value="TDN48927.1"/>
    <property type="molecule type" value="Genomic_DNA"/>
</dbReference>
<proteinExistence type="predicted"/>